<keyword evidence="1" id="KW-1133">Transmembrane helix</keyword>
<sequence>MLEFIIAAIFVAPFAVPCLLYGLSAWRGRRRKWALQEPAAMIFTKRNVLPLQIGVAGALMVLGVPALTSTLMGAEVADDLWFWTVIVAFPVLMYTHFWWPDVALPAWYKAWLRRGGVTVDDQGHEHAAPLWGPDEPRPDKER</sequence>
<comment type="caution">
    <text evidence="2">The sequence shown here is derived from an EMBL/GenBank/DDBJ whole genome shotgun (WGS) entry which is preliminary data.</text>
</comment>
<evidence type="ECO:0000313" key="3">
    <source>
        <dbReference type="Proteomes" id="UP000625033"/>
    </source>
</evidence>
<feature type="transmembrane region" description="Helical" evidence="1">
    <location>
        <begin position="47"/>
        <end position="68"/>
    </location>
</feature>
<dbReference type="EMBL" id="JADOTZ010000001">
    <property type="protein sequence ID" value="MBG6084941.1"/>
    <property type="molecule type" value="Genomic_DNA"/>
</dbReference>
<keyword evidence="3" id="KW-1185">Reference proteome</keyword>
<evidence type="ECO:0000313" key="2">
    <source>
        <dbReference type="EMBL" id="MBG6084941.1"/>
    </source>
</evidence>
<organism evidence="2 3">
    <name type="scientific">Zhihengliuella flava</name>
    <dbReference type="NCBI Taxonomy" id="1285193"/>
    <lineage>
        <taxon>Bacteria</taxon>
        <taxon>Bacillati</taxon>
        <taxon>Actinomycetota</taxon>
        <taxon>Actinomycetes</taxon>
        <taxon>Micrococcales</taxon>
        <taxon>Micrococcaceae</taxon>
        <taxon>Zhihengliuella</taxon>
    </lineage>
</organism>
<proteinExistence type="predicted"/>
<feature type="transmembrane region" description="Helical" evidence="1">
    <location>
        <begin position="80"/>
        <end position="99"/>
    </location>
</feature>
<feature type="transmembrane region" description="Helical" evidence="1">
    <location>
        <begin position="6"/>
        <end position="26"/>
    </location>
</feature>
<keyword evidence="1" id="KW-0472">Membrane</keyword>
<dbReference type="RefSeq" id="WP_196836181.1">
    <property type="nucleotide sequence ID" value="NZ_JADOTZ010000001.1"/>
</dbReference>
<accession>A0A931DCJ8</accession>
<reference evidence="2" key="1">
    <citation type="submission" date="2020-11" db="EMBL/GenBank/DDBJ databases">
        <title>Sequencing the genomes of 1000 actinobacteria strains.</title>
        <authorList>
            <person name="Klenk H.-P."/>
        </authorList>
    </citation>
    <scope>NUCLEOTIDE SEQUENCE</scope>
    <source>
        <strain evidence="2">DSM 26152</strain>
    </source>
</reference>
<evidence type="ECO:0000256" key="1">
    <source>
        <dbReference type="SAM" id="Phobius"/>
    </source>
</evidence>
<name>A0A931DCJ8_9MICC</name>
<keyword evidence="1" id="KW-0812">Transmembrane</keyword>
<dbReference type="Proteomes" id="UP000625033">
    <property type="component" value="Unassembled WGS sequence"/>
</dbReference>
<gene>
    <name evidence="2" type="ORF">IW252_001708</name>
</gene>
<dbReference type="AlphaFoldDB" id="A0A931DCJ8"/>
<protein>
    <submittedName>
        <fullName evidence="2">Uncharacterized protein</fullName>
    </submittedName>
</protein>